<feature type="chain" id="PRO_5031451279" evidence="2">
    <location>
        <begin position="23"/>
        <end position="322"/>
    </location>
</feature>
<name>A0A7Y4GYV1_9BRAD</name>
<evidence type="ECO:0000256" key="1">
    <source>
        <dbReference type="ARBA" id="ARBA00006987"/>
    </source>
</evidence>
<dbReference type="InterPro" id="IPR005064">
    <property type="entry name" value="BUG"/>
</dbReference>
<dbReference type="PIRSF" id="PIRSF017082">
    <property type="entry name" value="YflP"/>
    <property type="match status" value="1"/>
</dbReference>
<evidence type="ECO:0000313" key="3">
    <source>
        <dbReference type="EMBL" id="NOJ44515.1"/>
    </source>
</evidence>
<dbReference type="CDD" id="cd07012">
    <property type="entry name" value="PBP2_Bug_TTT"/>
    <property type="match status" value="1"/>
</dbReference>
<dbReference type="Gene3D" id="3.40.190.10">
    <property type="entry name" value="Periplasmic binding protein-like II"/>
    <property type="match status" value="1"/>
</dbReference>
<reference evidence="3 4" key="1">
    <citation type="submission" date="2020-03" db="EMBL/GenBank/DDBJ databases">
        <title>Bradyrhizobium diversity isolated from nodules of Indigofera sp.</title>
        <authorList>
            <person name="Klepa M."/>
            <person name="Helene L."/>
            <person name="Hungria M."/>
        </authorList>
    </citation>
    <scope>NUCLEOTIDE SEQUENCE [LARGE SCALE GENOMIC DNA]</scope>
    <source>
        <strain evidence="3 4">WSM 1791</strain>
    </source>
</reference>
<proteinExistence type="inferred from homology"/>
<dbReference type="Gene3D" id="3.40.190.150">
    <property type="entry name" value="Bordetella uptake gene, domain 1"/>
    <property type="match status" value="1"/>
</dbReference>
<feature type="signal peptide" evidence="2">
    <location>
        <begin position="1"/>
        <end position="22"/>
    </location>
</feature>
<comment type="caution">
    <text evidence="3">The sequence shown here is derived from an EMBL/GenBank/DDBJ whole genome shotgun (WGS) entry which is preliminary data.</text>
</comment>
<sequence length="322" mass="34006">MRLLSLGLIGLLAIAPCHRAAAQEWPSRPVTMVVPFPAGAAVDTLARAVAHALSEEFGKQFIVENRAGAGGNLGGTAVAKAAADGHTWLFGTPAPIALNKLMYNGLAYDSDRDFTPVVLVAKSPMIITATLDFPAKTLPDLIAYAKQNPGKVNVGHPGNGTLGHITSALIQQFAGAEMTNVPYRGSAPLITDLLGGQVNVAMDFMPTYLPLVADRKIRALAVTTSQRVAQLPDVPTVQEAGFKGFEATAWYAIVAPTGTPSDIVMKVNKAVNAFLKSDKGKTILEQNSLQGVGGAPEDLKAFIDGERDKWRPVIETAKIAMQ</sequence>
<dbReference type="EMBL" id="JAAVLX010000017">
    <property type="protein sequence ID" value="NOJ44515.1"/>
    <property type="molecule type" value="Genomic_DNA"/>
</dbReference>
<dbReference type="Pfam" id="PF03401">
    <property type="entry name" value="TctC"/>
    <property type="match status" value="1"/>
</dbReference>
<keyword evidence="4" id="KW-1185">Reference proteome</keyword>
<dbReference type="Proteomes" id="UP000544122">
    <property type="component" value="Unassembled WGS sequence"/>
</dbReference>
<dbReference type="SUPFAM" id="SSF53850">
    <property type="entry name" value="Periplasmic binding protein-like II"/>
    <property type="match status" value="1"/>
</dbReference>
<comment type="similarity">
    <text evidence="1">Belongs to the UPF0065 (bug) family.</text>
</comment>
<dbReference type="PANTHER" id="PTHR42928">
    <property type="entry name" value="TRICARBOXYLATE-BINDING PROTEIN"/>
    <property type="match status" value="1"/>
</dbReference>
<dbReference type="InterPro" id="IPR042100">
    <property type="entry name" value="Bug_dom1"/>
</dbReference>
<gene>
    <name evidence="3" type="ORF">HCN58_34070</name>
</gene>
<evidence type="ECO:0000313" key="4">
    <source>
        <dbReference type="Proteomes" id="UP000544122"/>
    </source>
</evidence>
<organism evidence="3 4">
    <name type="scientific">Bradyrhizobium australiense</name>
    <dbReference type="NCBI Taxonomy" id="2721161"/>
    <lineage>
        <taxon>Bacteria</taxon>
        <taxon>Pseudomonadati</taxon>
        <taxon>Pseudomonadota</taxon>
        <taxon>Alphaproteobacteria</taxon>
        <taxon>Hyphomicrobiales</taxon>
        <taxon>Nitrobacteraceae</taxon>
        <taxon>Bradyrhizobium</taxon>
    </lineage>
</organism>
<protein>
    <submittedName>
        <fullName evidence="3">Tripartite tricarboxylate transporter substrate binding protein</fullName>
    </submittedName>
</protein>
<accession>A0A7Y4GYV1</accession>
<keyword evidence="2" id="KW-0732">Signal</keyword>
<dbReference type="RefSeq" id="WP_171583695.1">
    <property type="nucleotide sequence ID" value="NZ_JAAVLX010000017.1"/>
</dbReference>
<dbReference type="AlphaFoldDB" id="A0A7Y4GYV1"/>
<dbReference type="PANTHER" id="PTHR42928:SF5">
    <property type="entry name" value="BLR1237 PROTEIN"/>
    <property type="match status" value="1"/>
</dbReference>
<evidence type="ECO:0000256" key="2">
    <source>
        <dbReference type="SAM" id="SignalP"/>
    </source>
</evidence>